<sequence length="95" mass="9826">MLAQVALIQGLSAVGAGLMFGLAALGTGIGFGILGGRFLEGVARQPELAPMLTIRMFIMAGLLDAVAMISVVFGLLLLFANPLVSHFLTLAHHGH</sequence>
<evidence type="ECO:0000256" key="4">
    <source>
        <dbReference type="ARBA" id="ARBA00022475"/>
    </source>
</evidence>
<dbReference type="EC" id="3.6.3.14" evidence="16"/>
<accession>T1D1Y9</accession>
<keyword evidence="11 14" id="KW-0472">Membrane</keyword>
<evidence type="ECO:0000256" key="14">
    <source>
        <dbReference type="SAM" id="Phobius"/>
    </source>
</evidence>
<dbReference type="EMBL" id="AUZY01001054">
    <property type="protein sequence ID" value="EQD76455.1"/>
    <property type="molecule type" value="Genomic_DNA"/>
</dbReference>
<evidence type="ECO:0000256" key="9">
    <source>
        <dbReference type="ARBA" id="ARBA00023065"/>
    </source>
</evidence>
<comment type="similarity">
    <text evidence="2">Belongs to the ATPase C chain family.</text>
</comment>
<dbReference type="GO" id="GO:0015986">
    <property type="term" value="P:proton motive force-driven ATP synthesis"/>
    <property type="evidence" value="ECO:0007669"/>
    <property type="project" value="InterPro"/>
</dbReference>
<evidence type="ECO:0000256" key="1">
    <source>
        <dbReference type="ARBA" id="ARBA00004651"/>
    </source>
</evidence>
<keyword evidence="16" id="KW-0378">Hydrolase</keyword>
<dbReference type="GO" id="GO:0015078">
    <property type="term" value="F:proton transmembrane transporter activity"/>
    <property type="evidence" value="ECO:0007669"/>
    <property type="project" value="InterPro"/>
</dbReference>
<evidence type="ECO:0000256" key="5">
    <source>
        <dbReference type="ARBA" id="ARBA00022547"/>
    </source>
</evidence>
<keyword evidence="9" id="KW-0406">Ion transport</keyword>
<dbReference type="SUPFAM" id="SSF81333">
    <property type="entry name" value="F1F0 ATP synthase subunit C"/>
    <property type="match status" value="1"/>
</dbReference>
<organism evidence="16">
    <name type="scientific">mine drainage metagenome</name>
    <dbReference type="NCBI Taxonomy" id="410659"/>
    <lineage>
        <taxon>unclassified sequences</taxon>
        <taxon>metagenomes</taxon>
        <taxon>ecological metagenomes</taxon>
    </lineage>
</organism>
<evidence type="ECO:0000256" key="2">
    <source>
        <dbReference type="ARBA" id="ARBA00006704"/>
    </source>
</evidence>
<dbReference type="NCBIfam" id="NF005363">
    <property type="entry name" value="PRK06876.1"/>
    <property type="match status" value="1"/>
</dbReference>
<comment type="caution">
    <text evidence="16">The sequence shown here is derived from an EMBL/GenBank/DDBJ whole genome shotgun (WGS) entry which is preliminary data.</text>
</comment>
<gene>
    <name evidence="16" type="ORF">B1B_01677</name>
</gene>
<reference evidence="16" key="2">
    <citation type="journal article" date="2014" name="ISME J.">
        <title>Microbial stratification in low pH oxic and suboxic macroscopic growths along an acid mine drainage.</title>
        <authorList>
            <person name="Mendez-Garcia C."/>
            <person name="Mesa V."/>
            <person name="Sprenger R.R."/>
            <person name="Richter M."/>
            <person name="Diez M.S."/>
            <person name="Solano J."/>
            <person name="Bargiela R."/>
            <person name="Golyshina O.V."/>
            <person name="Manteca A."/>
            <person name="Ramos J.L."/>
            <person name="Gallego J.R."/>
            <person name="Llorente I."/>
            <person name="Martins Dos Santos V.A."/>
            <person name="Jensen O.N."/>
            <person name="Pelaez A.I."/>
            <person name="Sanchez J."/>
            <person name="Ferrer M."/>
        </authorList>
    </citation>
    <scope>NUCLEOTIDE SEQUENCE</scope>
</reference>
<dbReference type="InterPro" id="IPR005953">
    <property type="entry name" value="ATP_synth_csu_bac/chlpt"/>
</dbReference>
<dbReference type="InterPro" id="IPR000454">
    <property type="entry name" value="ATP_synth_F0_csu"/>
</dbReference>
<dbReference type="GO" id="GO:0008289">
    <property type="term" value="F:lipid binding"/>
    <property type="evidence" value="ECO:0007669"/>
    <property type="project" value="UniProtKB-KW"/>
</dbReference>
<evidence type="ECO:0000256" key="12">
    <source>
        <dbReference type="ARBA" id="ARBA00023310"/>
    </source>
</evidence>
<feature type="transmembrane region" description="Helical" evidence="14">
    <location>
        <begin position="56"/>
        <end position="80"/>
    </location>
</feature>
<dbReference type="Pfam" id="PF00137">
    <property type="entry name" value="ATP-synt_C"/>
    <property type="match status" value="1"/>
</dbReference>
<dbReference type="Gene3D" id="1.20.20.10">
    <property type="entry name" value="F1F0 ATP synthase subunit C"/>
    <property type="match status" value="1"/>
</dbReference>
<keyword evidence="6 14" id="KW-0812">Transmembrane</keyword>
<dbReference type="PRINTS" id="PR00124">
    <property type="entry name" value="ATPASEC"/>
</dbReference>
<evidence type="ECO:0000256" key="3">
    <source>
        <dbReference type="ARBA" id="ARBA00022448"/>
    </source>
</evidence>
<evidence type="ECO:0000256" key="6">
    <source>
        <dbReference type="ARBA" id="ARBA00022692"/>
    </source>
</evidence>
<reference evidence="16" key="1">
    <citation type="submission" date="2013-08" db="EMBL/GenBank/DDBJ databases">
        <authorList>
            <person name="Mendez C."/>
            <person name="Richter M."/>
            <person name="Ferrer M."/>
            <person name="Sanchez J."/>
        </authorList>
    </citation>
    <scope>NUCLEOTIDE SEQUENCE</scope>
</reference>
<dbReference type="NCBIfam" id="TIGR01260">
    <property type="entry name" value="ATP_synt_c"/>
    <property type="match status" value="1"/>
</dbReference>
<proteinExistence type="inferred from homology"/>
<dbReference type="HAMAP" id="MF_01396">
    <property type="entry name" value="ATP_synth_c_bact"/>
    <property type="match status" value="1"/>
</dbReference>
<keyword evidence="4" id="KW-1003">Cell membrane</keyword>
<keyword evidence="5" id="KW-0138">CF(0)</keyword>
<dbReference type="AlphaFoldDB" id="T1D1Y9"/>
<evidence type="ECO:0000256" key="7">
    <source>
        <dbReference type="ARBA" id="ARBA00022781"/>
    </source>
</evidence>
<dbReference type="CDD" id="cd18185">
    <property type="entry name" value="ATP-synt_Fo_c_ATPE"/>
    <property type="match status" value="1"/>
</dbReference>
<keyword evidence="12" id="KW-0066">ATP synthesis</keyword>
<evidence type="ECO:0000256" key="10">
    <source>
        <dbReference type="ARBA" id="ARBA00023121"/>
    </source>
</evidence>
<keyword evidence="10" id="KW-0446">Lipid-binding</keyword>
<dbReference type="PROSITE" id="PS00605">
    <property type="entry name" value="ATPASE_C"/>
    <property type="match status" value="1"/>
</dbReference>
<evidence type="ECO:0000259" key="15">
    <source>
        <dbReference type="Pfam" id="PF00137"/>
    </source>
</evidence>
<evidence type="ECO:0000256" key="13">
    <source>
        <dbReference type="ARBA" id="ARBA00025198"/>
    </source>
</evidence>
<keyword evidence="8 14" id="KW-1133">Transmembrane helix</keyword>
<dbReference type="InterPro" id="IPR002379">
    <property type="entry name" value="ATPase_proteolipid_c-like_dom"/>
</dbReference>
<dbReference type="InterPro" id="IPR020537">
    <property type="entry name" value="ATP_synth_F0_csu_DDCD_BS"/>
</dbReference>
<dbReference type="GO" id="GO:0016787">
    <property type="term" value="F:hydrolase activity"/>
    <property type="evidence" value="ECO:0007669"/>
    <property type="project" value="UniProtKB-KW"/>
</dbReference>
<name>T1D1Y9_9ZZZZ</name>
<dbReference type="GO" id="GO:0005886">
    <property type="term" value="C:plasma membrane"/>
    <property type="evidence" value="ECO:0007669"/>
    <property type="project" value="UniProtKB-SubCell"/>
</dbReference>
<evidence type="ECO:0000256" key="8">
    <source>
        <dbReference type="ARBA" id="ARBA00022989"/>
    </source>
</evidence>
<dbReference type="GO" id="GO:0033177">
    <property type="term" value="C:proton-transporting two-sector ATPase complex, proton-transporting domain"/>
    <property type="evidence" value="ECO:0007669"/>
    <property type="project" value="InterPro"/>
</dbReference>
<dbReference type="FunFam" id="1.20.20.10:FF:000002">
    <property type="entry name" value="ATP synthase subunit c"/>
    <property type="match status" value="1"/>
</dbReference>
<feature type="domain" description="V-ATPase proteolipid subunit C-like" evidence="15">
    <location>
        <begin position="14"/>
        <end position="77"/>
    </location>
</feature>
<dbReference type="InterPro" id="IPR038662">
    <property type="entry name" value="ATP_synth_F0_csu_sf"/>
</dbReference>
<feature type="transmembrane region" description="Helical" evidence="14">
    <location>
        <begin position="6"/>
        <end position="35"/>
    </location>
</feature>
<evidence type="ECO:0000256" key="11">
    <source>
        <dbReference type="ARBA" id="ARBA00023136"/>
    </source>
</evidence>
<keyword evidence="7" id="KW-0375">Hydrogen ion transport</keyword>
<comment type="function">
    <text evidence="13">F(1)F(0) ATP synthase produces ATP from ADP in the presence of a proton or sodium gradient. F-type ATPases consist of two structural domains, F(1) containing the extramembraneous catalytic core and F(0) containing the membrane proton channel, linked together by a central stalk and a peripheral stalk. During catalysis, ATP synthesis in the catalytic domain of F(1) is coupled via a rotary mechanism of the central stalk subunits to proton translocation.</text>
</comment>
<dbReference type="InterPro" id="IPR035921">
    <property type="entry name" value="F/V-ATP_Csub_sf"/>
</dbReference>
<keyword evidence="3" id="KW-0813">Transport</keyword>
<evidence type="ECO:0000313" key="16">
    <source>
        <dbReference type="EMBL" id="EQD76455.1"/>
    </source>
</evidence>
<protein>
    <submittedName>
        <fullName evidence="16">ATP synthase C chain (Lipid-binding protein)</fullName>
        <ecNumber evidence="16">3.6.3.14</ecNumber>
    </submittedName>
</protein>
<comment type="subcellular location">
    <subcellularLocation>
        <location evidence="1">Cell membrane</location>
        <topology evidence="1">Multi-pass membrane protein</topology>
    </subcellularLocation>
</comment>
<dbReference type="GO" id="GO:0045259">
    <property type="term" value="C:proton-transporting ATP synthase complex"/>
    <property type="evidence" value="ECO:0007669"/>
    <property type="project" value="UniProtKB-KW"/>
</dbReference>